<dbReference type="SUPFAM" id="SSF63380">
    <property type="entry name" value="Riboflavin synthase domain-like"/>
    <property type="match status" value="1"/>
</dbReference>
<keyword evidence="6 11" id="KW-0274">FAD</keyword>
<reference evidence="13 14" key="1">
    <citation type="submission" date="2023-07" db="EMBL/GenBank/DDBJ databases">
        <title>Genomic Encyclopedia of Type Strains, Phase IV (KMG-IV): sequencing the most valuable type-strain genomes for metagenomic binning, comparative biology and taxonomic classification.</title>
        <authorList>
            <person name="Goeker M."/>
        </authorList>
    </citation>
    <scope>NUCLEOTIDE SEQUENCE [LARGE SCALE GENOMIC DNA]</scope>
    <source>
        <strain evidence="13 14">DSM 16784</strain>
    </source>
</reference>
<comment type="caution">
    <text evidence="11">Lacks conserved residue(s) required for the propagation of feature annotation.</text>
</comment>
<dbReference type="Gene3D" id="3.40.50.80">
    <property type="entry name" value="Nucleotide-binding domain of ferredoxin-NADP reductase (FNR) module"/>
    <property type="match status" value="1"/>
</dbReference>
<keyword evidence="3 11" id="KW-0285">Flavoprotein</keyword>
<feature type="binding site" evidence="11">
    <location>
        <position position="219"/>
    </location>
    <ligand>
        <name>[2Fe-2S] cluster</name>
        <dbReference type="ChEBI" id="CHEBI:190135"/>
    </ligand>
</feature>
<dbReference type="Gene3D" id="2.40.30.10">
    <property type="entry name" value="Translation factors"/>
    <property type="match status" value="1"/>
</dbReference>
<keyword evidence="2 11" id="KW-0813">Transport</keyword>
<dbReference type="InterPro" id="IPR050353">
    <property type="entry name" value="PyrK_electron_transfer"/>
</dbReference>
<dbReference type="Pfam" id="PF10418">
    <property type="entry name" value="DHODB_Fe-S_bind"/>
    <property type="match status" value="1"/>
</dbReference>
<dbReference type="Proteomes" id="UP001230220">
    <property type="component" value="Unassembled WGS sequence"/>
</dbReference>
<sequence>MRISQDTIISNDKIAKDTYQMVLQPDEMPVILPGQFVNIKIDGLMLRRPISVCSVDETTYMIIYKTIGEGTKRLSEMSAGKVLDVLEPLGSSFPIHEELDEVLLIGGGVGVPPLYEVAKQYRKMNKQVAVVLGFNDMESKFYDIEFRRLGCSVYVATMDGTSGIKGTVIDCIKEYGLKTDFVYSCGPMRMLEAVNNNYSKGYLSFEARMACGMGACMGCVCKDSKDKELYYRICKEGPVFEIGKVEIVC</sequence>
<dbReference type="InterPro" id="IPR017938">
    <property type="entry name" value="Riboflavin_synthase-like_b-brl"/>
</dbReference>
<evidence type="ECO:0000256" key="3">
    <source>
        <dbReference type="ARBA" id="ARBA00022630"/>
    </source>
</evidence>
<evidence type="ECO:0000256" key="10">
    <source>
        <dbReference type="ARBA" id="ARBA00023014"/>
    </source>
</evidence>
<keyword evidence="10 11" id="KW-0411">Iron-sulfur</keyword>
<evidence type="ECO:0000256" key="4">
    <source>
        <dbReference type="ARBA" id="ARBA00022714"/>
    </source>
</evidence>
<dbReference type="PANTHER" id="PTHR43513:SF3">
    <property type="entry name" value="DIHYDROOROTATE DEHYDROGENASE B (NAD(+)), ELECTRON TRANSFER SUBUNIT-RELATED"/>
    <property type="match status" value="1"/>
</dbReference>
<accession>A0ABU0E5N7</accession>
<dbReference type="PIRSF" id="PIRSF006816">
    <property type="entry name" value="Cyc3_hyd_g"/>
    <property type="match status" value="1"/>
</dbReference>
<evidence type="ECO:0000256" key="9">
    <source>
        <dbReference type="ARBA" id="ARBA00023004"/>
    </source>
</evidence>
<keyword evidence="14" id="KW-1185">Reference proteome</keyword>
<evidence type="ECO:0000313" key="14">
    <source>
        <dbReference type="Proteomes" id="UP001230220"/>
    </source>
</evidence>
<evidence type="ECO:0000256" key="6">
    <source>
        <dbReference type="ARBA" id="ARBA00022827"/>
    </source>
</evidence>
<dbReference type="PANTHER" id="PTHR43513">
    <property type="entry name" value="DIHYDROOROTATE DEHYDROGENASE B (NAD(+)), ELECTRON TRANSFER SUBUNIT"/>
    <property type="match status" value="1"/>
</dbReference>
<comment type="caution">
    <text evidence="13">The sequence shown here is derived from an EMBL/GenBank/DDBJ whole genome shotgun (WGS) entry which is preliminary data.</text>
</comment>
<evidence type="ECO:0000313" key="13">
    <source>
        <dbReference type="EMBL" id="MDQ0362203.1"/>
    </source>
</evidence>
<feature type="domain" description="FAD-binding FR-type" evidence="12">
    <location>
        <begin position="1"/>
        <end position="95"/>
    </location>
</feature>
<dbReference type="CDD" id="cd06218">
    <property type="entry name" value="DHOD_e_trans"/>
    <property type="match status" value="1"/>
</dbReference>
<name>A0ABU0E5N7_9FIRM</name>
<dbReference type="Pfam" id="PF00175">
    <property type="entry name" value="NAD_binding_1"/>
    <property type="match status" value="1"/>
</dbReference>
<comment type="similarity">
    <text evidence="1 11">Belongs to the PyrK family.</text>
</comment>
<dbReference type="HAMAP" id="MF_01211">
    <property type="entry name" value="DHODB_Fe_S_bind"/>
    <property type="match status" value="1"/>
</dbReference>
<evidence type="ECO:0000256" key="11">
    <source>
        <dbReference type="HAMAP-Rule" id="MF_01211"/>
    </source>
</evidence>
<keyword evidence="5 11" id="KW-0479">Metal-binding</keyword>
<dbReference type="InterPro" id="IPR023455">
    <property type="entry name" value="Dihydroorotate_DHASE_ETsu"/>
</dbReference>
<dbReference type="SUPFAM" id="SSF52343">
    <property type="entry name" value="Ferredoxin reductase-like, C-terminal NADP-linked domain"/>
    <property type="match status" value="1"/>
</dbReference>
<proteinExistence type="inferred from homology"/>
<dbReference type="InterPro" id="IPR012165">
    <property type="entry name" value="Cyt_c3_hydrogenase_gsu"/>
</dbReference>
<comment type="cofactor">
    <cofactor evidence="11">
        <name>FAD</name>
        <dbReference type="ChEBI" id="CHEBI:57692"/>
    </cofactor>
    <text evidence="11">Binds 1 FAD per subunit.</text>
</comment>
<dbReference type="Gene3D" id="2.10.240.10">
    <property type="entry name" value="Dihydroorotate dehydrogenase, electron transfer subunit"/>
    <property type="match status" value="1"/>
</dbReference>
<dbReference type="RefSeq" id="WP_307409598.1">
    <property type="nucleotide sequence ID" value="NZ_JAUSUR010000005.1"/>
</dbReference>
<dbReference type="InterPro" id="IPR039261">
    <property type="entry name" value="FNR_nucleotide-bd"/>
</dbReference>
<evidence type="ECO:0000256" key="2">
    <source>
        <dbReference type="ARBA" id="ARBA00022448"/>
    </source>
</evidence>
<keyword evidence="4 11" id="KW-0001">2Fe-2S</keyword>
<evidence type="ECO:0000256" key="7">
    <source>
        <dbReference type="ARBA" id="ARBA00022975"/>
    </source>
</evidence>
<keyword evidence="8 11" id="KW-0249">Electron transport</keyword>
<feature type="binding site" evidence="11">
    <location>
        <position position="216"/>
    </location>
    <ligand>
        <name>[2Fe-2S] cluster</name>
        <dbReference type="ChEBI" id="CHEBI:190135"/>
    </ligand>
</feature>
<dbReference type="InterPro" id="IPR037117">
    <property type="entry name" value="Dihydroorotate_DH_ele_sf"/>
</dbReference>
<feature type="binding site" evidence="11">
    <location>
        <begin position="70"/>
        <end position="71"/>
    </location>
    <ligand>
        <name>FAD</name>
        <dbReference type="ChEBI" id="CHEBI:57692"/>
    </ligand>
</feature>
<evidence type="ECO:0000256" key="8">
    <source>
        <dbReference type="ARBA" id="ARBA00022982"/>
    </source>
</evidence>
<protein>
    <recommendedName>
        <fullName evidence="11">Dihydroorotate dehydrogenase B (NAD(+)), electron transfer subunit</fullName>
    </recommendedName>
    <alternativeName>
        <fullName evidence="11">Dihydroorotate oxidase B, electron transfer subunit</fullName>
    </alternativeName>
</protein>
<comment type="function">
    <text evidence="11">Responsible for channeling the electrons from the oxidation of dihydroorotate from the FMN redox center in the PyrD type B subunit to the ultimate electron acceptor NAD(+).</text>
</comment>
<evidence type="ECO:0000256" key="5">
    <source>
        <dbReference type="ARBA" id="ARBA00022723"/>
    </source>
</evidence>
<dbReference type="InterPro" id="IPR017927">
    <property type="entry name" value="FAD-bd_FR_type"/>
</dbReference>
<keyword evidence="7 11" id="KW-0665">Pyrimidine biosynthesis</keyword>
<evidence type="ECO:0000259" key="12">
    <source>
        <dbReference type="PROSITE" id="PS51384"/>
    </source>
</evidence>
<feature type="binding site" evidence="11">
    <location>
        <position position="211"/>
    </location>
    <ligand>
        <name>[2Fe-2S] cluster</name>
        <dbReference type="ChEBI" id="CHEBI:190135"/>
    </ligand>
</feature>
<dbReference type="InterPro" id="IPR001433">
    <property type="entry name" value="OxRdtase_FAD/NAD-bd"/>
</dbReference>
<feature type="binding site" evidence="11">
    <location>
        <begin position="48"/>
        <end position="51"/>
    </location>
    <ligand>
        <name>FAD</name>
        <dbReference type="ChEBI" id="CHEBI:57692"/>
    </ligand>
</feature>
<keyword evidence="9 11" id="KW-0408">Iron</keyword>
<gene>
    <name evidence="11" type="primary">pyrK</name>
    <name evidence="13" type="ORF">J2S15_002956</name>
</gene>
<comment type="cofactor">
    <cofactor evidence="11">
        <name>[2Fe-2S] cluster</name>
        <dbReference type="ChEBI" id="CHEBI:190135"/>
    </cofactor>
    <text evidence="11">Binds 1 [2Fe-2S] cluster per subunit.</text>
</comment>
<comment type="subunit">
    <text evidence="11">Heterotetramer of 2 PyrK and 2 PyrD type B subunits.</text>
</comment>
<evidence type="ECO:0000256" key="1">
    <source>
        <dbReference type="ARBA" id="ARBA00006422"/>
    </source>
</evidence>
<comment type="pathway">
    <text evidence="11">Pyrimidine metabolism; UMP biosynthesis via de novo pathway; orotate from (S)-dihydroorotate (NAD(+) route): step 1/1.</text>
</comment>
<dbReference type="InterPro" id="IPR019480">
    <property type="entry name" value="Dihydroorotate_DH_Fe-S-bd"/>
</dbReference>
<dbReference type="PROSITE" id="PS51384">
    <property type="entry name" value="FAD_FR"/>
    <property type="match status" value="1"/>
</dbReference>
<feature type="binding site" evidence="11">
    <location>
        <position position="234"/>
    </location>
    <ligand>
        <name>[2Fe-2S] cluster</name>
        <dbReference type="ChEBI" id="CHEBI:190135"/>
    </ligand>
</feature>
<organism evidence="13 14">
    <name type="scientific">Breznakia pachnodae</name>
    <dbReference type="NCBI Taxonomy" id="265178"/>
    <lineage>
        <taxon>Bacteria</taxon>
        <taxon>Bacillati</taxon>
        <taxon>Bacillota</taxon>
        <taxon>Erysipelotrichia</taxon>
        <taxon>Erysipelotrichales</taxon>
        <taxon>Erysipelotrichaceae</taxon>
        <taxon>Breznakia</taxon>
    </lineage>
</organism>
<dbReference type="EMBL" id="JAUSUR010000005">
    <property type="protein sequence ID" value="MDQ0362203.1"/>
    <property type="molecule type" value="Genomic_DNA"/>
</dbReference>